<evidence type="ECO:0000313" key="2">
    <source>
        <dbReference type="Proteomes" id="UP000076967"/>
    </source>
</evidence>
<dbReference type="AlphaFoldDB" id="A0A168DAF7"/>
<dbReference type="Pfam" id="PF12952">
    <property type="entry name" value="DUF3841"/>
    <property type="match status" value="1"/>
</dbReference>
<dbReference type="InterPro" id="IPR024211">
    <property type="entry name" value="DUF3841"/>
</dbReference>
<reference evidence="1 2" key="1">
    <citation type="submission" date="2016-03" db="EMBL/GenBank/DDBJ databases">
        <title>Draft genome sequence of Paenibacillus glacialis DSM 22343.</title>
        <authorList>
            <person name="Shin S.-K."/>
            <person name="Yi H."/>
        </authorList>
    </citation>
    <scope>NUCLEOTIDE SEQUENCE [LARGE SCALE GENOMIC DNA]</scope>
    <source>
        <strain evidence="1 2">DSM 22343</strain>
    </source>
</reference>
<organism evidence="1 2">
    <name type="scientific">Paenibacillus glacialis</name>
    <dbReference type="NCBI Taxonomy" id="494026"/>
    <lineage>
        <taxon>Bacteria</taxon>
        <taxon>Bacillati</taxon>
        <taxon>Bacillota</taxon>
        <taxon>Bacilli</taxon>
        <taxon>Bacillales</taxon>
        <taxon>Paenibacillaceae</taxon>
        <taxon>Paenibacillus</taxon>
    </lineage>
</organism>
<sequence>MGIYWSLQTEEVWDQAKELGFLIGQEEYAMYPNEYLWMIDQMKKRIDGYEGEHPIWLWIKKPDMRSTSHFPSHTNCVRLTFELNNKHVLVSDFESWHMVLNDSFYANNEKEYDDFHSGLLNITKEESWKRIFDLSRLRDVEWDGKGDWLQGVTGKIDICKVNKVEYFVSRKQAEYML</sequence>
<accession>A0A168DAF7</accession>
<dbReference type="STRING" id="494026.PGLA_24315"/>
<comment type="caution">
    <text evidence="1">The sequence shown here is derived from an EMBL/GenBank/DDBJ whole genome shotgun (WGS) entry which is preliminary data.</text>
</comment>
<dbReference type="Proteomes" id="UP000076967">
    <property type="component" value="Unassembled WGS sequence"/>
</dbReference>
<keyword evidence="2" id="KW-1185">Reference proteome</keyword>
<dbReference type="RefSeq" id="WP_068537772.1">
    <property type="nucleotide sequence ID" value="NZ_LVJH01000070.1"/>
</dbReference>
<dbReference type="OrthoDB" id="286252at2"/>
<name>A0A168DAF7_9BACL</name>
<dbReference type="EMBL" id="LVJH01000070">
    <property type="protein sequence ID" value="OAB34029.1"/>
    <property type="molecule type" value="Genomic_DNA"/>
</dbReference>
<gene>
    <name evidence="1" type="ORF">PGLA_24315</name>
</gene>
<evidence type="ECO:0000313" key="1">
    <source>
        <dbReference type="EMBL" id="OAB34029.1"/>
    </source>
</evidence>
<proteinExistence type="predicted"/>
<evidence type="ECO:0008006" key="3">
    <source>
        <dbReference type="Google" id="ProtNLM"/>
    </source>
</evidence>
<protein>
    <recommendedName>
        <fullName evidence="3">DUF3841 domain-containing protein</fullName>
    </recommendedName>
</protein>